<reference evidence="1" key="1">
    <citation type="submission" date="2022-01" db="EMBL/GenBank/DDBJ databases">
        <title>Comparative genomics reveals a dynamic genome evolution in the ectomycorrhizal milk-cap (Lactarius) mushrooms.</title>
        <authorList>
            <consortium name="DOE Joint Genome Institute"/>
            <person name="Lebreton A."/>
            <person name="Tang N."/>
            <person name="Kuo A."/>
            <person name="LaButti K."/>
            <person name="Drula E."/>
            <person name="Barry K."/>
            <person name="Clum A."/>
            <person name="Lipzen A."/>
            <person name="Mousain D."/>
            <person name="Ng V."/>
            <person name="Wang R."/>
            <person name="Wang X."/>
            <person name="Dai Y."/>
            <person name="Henrissat B."/>
            <person name="Grigoriev I.V."/>
            <person name="Guerin-Laguette A."/>
            <person name="Yu F."/>
            <person name="Martin F.M."/>
        </authorList>
    </citation>
    <scope>NUCLEOTIDE SEQUENCE</scope>
    <source>
        <strain evidence="1">QP</strain>
    </source>
</reference>
<proteinExistence type="predicted"/>
<dbReference type="Proteomes" id="UP001201163">
    <property type="component" value="Unassembled WGS sequence"/>
</dbReference>
<name>A0AAD4LTC5_9AGAM</name>
<keyword evidence="2" id="KW-1185">Reference proteome</keyword>
<sequence length="94" mass="10939">MHASSRAFLCEGPDGVVRTFWWRRLPYGNYDLYAANEPDVCVGLFRMHRPPEQLTVGDNYATLFFVFLHEPLLLHALLALCLNRWLDREVACLE</sequence>
<evidence type="ECO:0000313" key="1">
    <source>
        <dbReference type="EMBL" id="KAH9001627.1"/>
    </source>
</evidence>
<comment type="caution">
    <text evidence="1">The sequence shown here is derived from an EMBL/GenBank/DDBJ whole genome shotgun (WGS) entry which is preliminary data.</text>
</comment>
<organism evidence="1 2">
    <name type="scientific">Lactarius akahatsu</name>
    <dbReference type="NCBI Taxonomy" id="416441"/>
    <lineage>
        <taxon>Eukaryota</taxon>
        <taxon>Fungi</taxon>
        <taxon>Dikarya</taxon>
        <taxon>Basidiomycota</taxon>
        <taxon>Agaricomycotina</taxon>
        <taxon>Agaricomycetes</taxon>
        <taxon>Russulales</taxon>
        <taxon>Russulaceae</taxon>
        <taxon>Lactarius</taxon>
    </lineage>
</organism>
<protein>
    <submittedName>
        <fullName evidence="1">Uncharacterized protein</fullName>
    </submittedName>
</protein>
<gene>
    <name evidence="1" type="ORF">EDB92DRAFT_1939432</name>
</gene>
<evidence type="ECO:0000313" key="2">
    <source>
        <dbReference type="Proteomes" id="UP001201163"/>
    </source>
</evidence>
<accession>A0AAD4LTC5</accession>
<dbReference type="AlphaFoldDB" id="A0AAD4LTC5"/>
<dbReference type="EMBL" id="JAKELL010000001">
    <property type="protein sequence ID" value="KAH9001627.1"/>
    <property type="molecule type" value="Genomic_DNA"/>
</dbReference>